<dbReference type="PANTHER" id="PTHR11061:SF49">
    <property type="entry name" value="23S RRNA (URACIL(1939)-C(5))-METHYLTRANSFERASE RLMD"/>
    <property type="match status" value="1"/>
</dbReference>
<dbReference type="InterPro" id="IPR030390">
    <property type="entry name" value="MeTrfase_TrmA_AS"/>
</dbReference>
<reference evidence="5" key="1">
    <citation type="submission" date="2018-06" db="EMBL/GenBank/DDBJ databases">
        <authorList>
            <person name="Zhirakovskaya E."/>
        </authorList>
    </citation>
    <scope>NUCLEOTIDE SEQUENCE</scope>
</reference>
<dbReference type="Gene3D" id="2.40.50.1070">
    <property type="match status" value="1"/>
</dbReference>
<dbReference type="GO" id="GO:0070475">
    <property type="term" value="P:rRNA base methylation"/>
    <property type="evidence" value="ECO:0007669"/>
    <property type="project" value="TreeGrafter"/>
</dbReference>
<dbReference type="GO" id="GO:0051539">
    <property type="term" value="F:4 iron, 4 sulfur cluster binding"/>
    <property type="evidence" value="ECO:0007669"/>
    <property type="project" value="UniProtKB-KW"/>
</dbReference>
<evidence type="ECO:0000313" key="5">
    <source>
        <dbReference type="EMBL" id="VAV96664.1"/>
    </source>
</evidence>
<dbReference type="Gene3D" id="2.40.50.140">
    <property type="entry name" value="Nucleic acid-binding proteins"/>
    <property type="match status" value="1"/>
</dbReference>
<organism evidence="5">
    <name type="scientific">hydrothermal vent metagenome</name>
    <dbReference type="NCBI Taxonomy" id="652676"/>
    <lineage>
        <taxon>unclassified sequences</taxon>
        <taxon>metagenomes</taxon>
        <taxon>ecological metagenomes</taxon>
    </lineage>
</organism>
<keyword evidence="3 5" id="KW-0808">Transferase</keyword>
<evidence type="ECO:0000256" key="2">
    <source>
        <dbReference type="ARBA" id="ARBA00022603"/>
    </source>
</evidence>
<proteinExistence type="predicted"/>
<protein>
    <submittedName>
        <fullName evidence="5">23S rRNA (Uracil(1939)-C(5))-methyltransferase</fullName>
        <ecNumber evidence="5">2.1.1.190</ecNumber>
    </submittedName>
</protein>
<dbReference type="Pfam" id="PF05958">
    <property type="entry name" value="tRNA_U5-meth_tr"/>
    <property type="match status" value="1"/>
</dbReference>
<dbReference type="AlphaFoldDB" id="A0A3B0RSF1"/>
<dbReference type="EC" id="2.1.1.190" evidence="5"/>
<evidence type="ECO:0000256" key="1">
    <source>
        <dbReference type="ARBA" id="ARBA00022485"/>
    </source>
</evidence>
<dbReference type="SUPFAM" id="SSF53335">
    <property type="entry name" value="S-adenosyl-L-methionine-dependent methyltransferases"/>
    <property type="match status" value="1"/>
</dbReference>
<dbReference type="CDD" id="cd02440">
    <property type="entry name" value="AdoMet_MTases"/>
    <property type="match status" value="1"/>
</dbReference>
<dbReference type="EMBL" id="UOEG01000150">
    <property type="protein sequence ID" value="VAV96664.1"/>
    <property type="molecule type" value="Genomic_DNA"/>
</dbReference>
<dbReference type="InterPro" id="IPR012340">
    <property type="entry name" value="NA-bd_OB-fold"/>
</dbReference>
<keyword evidence="1" id="KW-0479">Metal-binding</keyword>
<keyword evidence="1" id="KW-0408">Iron</keyword>
<name>A0A3B0RSF1_9ZZZZ</name>
<keyword evidence="1" id="KW-0004">4Fe-4S</keyword>
<dbReference type="InterPro" id="IPR029063">
    <property type="entry name" value="SAM-dependent_MTases_sf"/>
</dbReference>
<dbReference type="GO" id="GO:0070041">
    <property type="term" value="F:rRNA (uridine-C5-)-methyltransferase activity"/>
    <property type="evidence" value="ECO:0007669"/>
    <property type="project" value="TreeGrafter"/>
</dbReference>
<gene>
    <name evidence="5" type="ORF">MNBD_ALPHA07-2193</name>
</gene>
<accession>A0A3B0RSF1</accession>
<dbReference type="PROSITE" id="PS51687">
    <property type="entry name" value="SAM_MT_RNA_M5U"/>
    <property type="match status" value="1"/>
</dbReference>
<dbReference type="PROSITE" id="PS01230">
    <property type="entry name" value="TRMA_1"/>
    <property type="match status" value="1"/>
</dbReference>
<dbReference type="PANTHER" id="PTHR11061">
    <property type="entry name" value="RNA M5U METHYLTRANSFERASE"/>
    <property type="match status" value="1"/>
</dbReference>
<evidence type="ECO:0000256" key="3">
    <source>
        <dbReference type="ARBA" id="ARBA00022679"/>
    </source>
</evidence>
<keyword evidence="2 5" id="KW-0489">Methyltransferase</keyword>
<keyword evidence="1" id="KW-0411">Iron-sulfur</keyword>
<keyword evidence="4" id="KW-0949">S-adenosyl-L-methionine</keyword>
<sequence>MTQYTINRLGHLGDGITDGPLYVPQTLPGEVITGTPEGEALRDVKIITPSADRVSPPCRHFRTCGGCLMQHASDGFLARWKGDIAKAALAAHGITVDFLPIAISPPRSRRRATFAARRSKKGAMAGFHAKGSDVIVEVNDCHLLHPDLLAALPVAKDLAIAGASRKHHIDVAVTLSGNGLDVLATEGKPLDGPLRISLGALAEKHRLARLCWGDEIISYRAAPEQVFGISRVTPPPGSFLQATLAGEAALQADVKRIVTGAKNVIDLYAGCGTFALDLATHSTVHAVEGSAEMIAALDAGWRNTQGLKPVTSEVRDLHQNPLLPDELKKYDAVVIDPPRVGAETQIAQVCAAQIPKIAYVSCNPTSFARDARALIDSGYCLETLRVVDQFRWSNHVELVAEFSITSG</sequence>
<dbReference type="InterPro" id="IPR010280">
    <property type="entry name" value="U5_MeTrfase_fam"/>
</dbReference>
<dbReference type="Gene3D" id="3.40.50.150">
    <property type="entry name" value="Vaccinia Virus protein VP39"/>
    <property type="match status" value="1"/>
</dbReference>
<evidence type="ECO:0000256" key="4">
    <source>
        <dbReference type="ARBA" id="ARBA00022691"/>
    </source>
</evidence>